<keyword evidence="2" id="KW-0472">Membrane</keyword>
<evidence type="ECO:0000313" key="4">
    <source>
        <dbReference type="Proteomes" id="UP001460270"/>
    </source>
</evidence>
<feature type="coiled-coil region" evidence="1">
    <location>
        <begin position="59"/>
        <end position="107"/>
    </location>
</feature>
<evidence type="ECO:0000256" key="2">
    <source>
        <dbReference type="SAM" id="Phobius"/>
    </source>
</evidence>
<sequence>MTESKSPGKCEKLALIVLSLWFVASLITIVVWATAPDFKSAAQCRAELKDLRVQHEGSKVVHQKDREALEELVRQAREQQEALRVQILELDERLNATNHTLEQSRAENVSITDRRDCYYDDKLT</sequence>
<gene>
    <name evidence="3" type="ORF">WMY93_024301</name>
</gene>
<reference evidence="4" key="1">
    <citation type="submission" date="2024-04" db="EMBL/GenBank/DDBJ databases">
        <title>Salinicola lusitanus LLJ914,a marine bacterium isolated from the Okinawa Trough.</title>
        <authorList>
            <person name="Li J."/>
        </authorList>
    </citation>
    <scope>NUCLEOTIDE SEQUENCE [LARGE SCALE GENOMIC DNA]</scope>
</reference>
<keyword evidence="2" id="KW-0812">Transmembrane</keyword>
<evidence type="ECO:0000256" key="1">
    <source>
        <dbReference type="SAM" id="Coils"/>
    </source>
</evidence>
<organism evidence="3 4">
    <name type="scientific">Mugilogobius chulae</name>
    <name type="common">yellowstripe goby</name>
    <dbReference type="NCBI Taxonomy" id="88201"/>
    <lineage>
        <taxon>Eukaryota</taxon>
        <taxon>Metazoa</taxon>
        <taxon>Chordata</taxon>
        <taxon>Craniata</taxon>
        <taxon>Vertebrata</taxon>
        <taxon>Euteleostomi</taxon>
        <taxon>Actinopterygii</taxon>
        <taxon>Neopterygii</taxon>
        <taxon>Teleostei</taxon>
        <taxon>Neoteleostei</taxon>
        <taxon>Acanthomorphata</taxon>
        <taxon>Gobiaria</taxon>
        <taxon>Gobiiformes</taxon>
        <taxon>Gobioidei</taxon>
        <taxon>Gobiidae</taxon>
        <taxon>Gobionellinae</taxon>
        <taxon>Mugilogobius</taxon>
    </lineage>
</organism>
<keyword evidence="2" id="KW-1133">Transmembrane helix</keyword>
<evidence type="ECO:0000313" key="3">
    <source>
        <dbReference type="EMBL" id="KAK7888741.1"/>
    </source>
</evidence>
<name>A0AAW0NBT7_9GOBI</name>
<accession>A0AAW0NBT7</accession>
<protein>
    <submittedName>
        <fullName evidence="3">Uncharacterized protein</fullName>
    </submittedName>
</protein>
<dbReference type="Proteomes" id="UP001460270">
    <property type="component" value="Unassembled WGS sequence"/>
</dbReference>
<proteinExistence type="predicted"/>
<keyword evidence="1" id="KW-0175">Coiled coil</keyword>
<keyword evidence="4" id="KW-1185">Reference proteome</keyword>
<feature type="transmembrane region" description="Helical" evidence="2">
    <location>
        <begin position="12"/>
        <end position="35"/>
    </location>
</feature>
<comment type="caution">
    <text evidence="3">The sequence shown here is derived from an EMBL/GenBank/DDBJ whole genome shotgun (WGS) entry which is preliminary data.</text>
</comment>
<dbReference type="AlphaFoldDB" id="A0AAW0NBT7"/>
<dbReference type="EMBL" id="JBBPFD010000018">
    <property type="protein sequence ID" value="KAK7888741.1"/>
    <property type="molecule type" value="Genomic_DNA"/>
</dbReference>